<accession>A0A8G2CIS0</accession>
<comment type="caution">
    <text evidence="7">The sequence shown here is derived from an EMBL/GenBank/DDBJ whole genome shotgun (WGS) entry which is preliminary data.</text>
</comment>
<dbReference type="InterPro" id="IPR030678">
    <property type="entry name" value="Peptide/Ni-bd"/>
</dbReference>
<dbReference type="Gene3D" id="3.10.105.10">
    <property type="entry name" value="Dipeptide-binding Protein, Domain 3"/>
    <property type="match status" value="1"/>
</dbReference>
<dbReference type="Gene3D" id="3.40.190.10">
    <property type="entry name" value="Periplasmic binding protein-like II"/>
    <property type="match status" value="1"/>
</dbReference>
<dbReference type="Pfam" id="PF00496">
    <property type="entry name" value="SBP_bac_5"/>
    <property type="match status" value="1"/>
</dbReference>
<dbReference type="GO" id="GO:0030288">
    <property type="term" value="C:outer membrane-bounded periplasmic space"/>
    <property type="evidence" value="ECO:0007669"/>
    <property type="project" value="UniProtKB-ARBA"/>
</dbReference>
<dbReference type="CDD" id="cd08506">
    <property type="entry name" value="PBP2_clavulanate_OppA2"/>
    <property type="match status" value="1"/>
</dbReference>
<dbReference type="GO" id="GO:1904680">
    <property type="term" value="F:peptide transmembrane transporter activity"/>
    <property type="evidence" value="ECO:0007669"/>
    <property type="project" value="TreeGrafter"/>
</dbReference>
<dbReference type="SUPFAM" id="SSF53850">
    <property type="entry name" value="Periplasmic binding protein-like II"/>
    <property type="match status" value="1"/>
</dbReference>
<dbReference type="PIRSF" id="PIRSF002741">
    <property type="entry name" value="MppA"/>
    <property type="match status" value="1"/>
</dbReference>
<dbReference type="Proteomes" id="UP000186308">
    <property type="component" value="Unassembled WGS sequence"/>
</dbReference>
<dbReference type="GO" id="GO:0015833">
    <property type="term" value="P:peptide transport"/>
    <property type="evidence" value="ECO:0007669"/>
    <property type="project" value="TreeGrafter"/>
</dbReference>
<dbReference type="GO" id="GO:0043190">
    <property type="term" value="C:ATP-binding cassette (ABC) transporter complex"/>
    <property type="evidence" value="ECO:0007669"/>
    <property type="project" value="InterPro"/>
</dbReference>
<evidence type="ECO:0000256" key="3">
    <source>
        <dbReference type="ARBA" id="ARBA00022448"/>
    </source>
</evidence>
<name>A0A8G2CIS0_ACIRU</name>
<gene>
    <name evidence="7" type="ORF">SAMN05421828_103223</name>
</gene>
<feature type="signal peptide" evidence="5">
    <location>
        <begin position="1"/>
        <end position="23"/>
    </location>
</feature>
<reference evidence="7 8" key="1">
    <citation type="submission" date="2017-01" db="EMBL/GenBank/DDBJ databases">
        <authorList>
            <person name="Varghese N."/>
            <person name="Submissions S."/>
        </authorList>
    </citation>
    <scope>NUCLEOTIDE SEQUENCE [LARGE SCALE GENOMIC DNA]</scope>
    <source>
        <strain evidence="7 8">ATCC 35905</strain>
    </source>
</reference>
<dbReference type="InterPro" id="IPR000914">
    <property type="entry name" value="SBP_5_dom"/>
</dbReference>
<comment type="subcellular location">
    <subcellularLocation>
        <location evidence="1">Periplasm</location>
    </subcellularLocation>
</comment>
<dbReference type="EMBL" id="FTNE01000003">
    <property type="protein sequence ID" value="SIQ33388.1"/>
    <property type="molecule type" value="Genomic_DNA"/>
</dbReference>
<feature type="domain" description="Solute-binding protein family 5" evidence="6">
    <location>
        <begin position="76"/>
        <end position="458"/>
    </location>
</feature>
<comment type="similarity">
    <text evidence="2">Belongs to the bacterial solute-binding protein 5 family.</text>
</comment>
<evidence type="ECO:0000256" key="1">
    <source>
        <dbReference type="ARBA" id="ARBA00004418"/>
    </source>
</evidence>
<dbReference type="PANTHER" id="PTHR30290">
    <property type="entry name" value="PERIPLASMIC BINDING COMPONENT OF ABC TRANSPORTER"/>
    <property type="match status" value="1"/>
</dbReference>
<evidence type="ECO:0000313" key="7">
    <source>
        <dbReference type="EMBL" id="SIQ33388.1"/>
    </source>
</evidence>
<feature type="chain" id="PRO_5034865470" evidence="5">
    <location>
        <begin position="24"/>
        <end position="547"/>
    </location>
</feature>
<proteinExistence type="inferred from homology"/>
<dbReference type="PANTHER" id="PTHR30290:SF9">
    <property type="entry name" value="OLIGOPEPTIDE-BINDING PROTEIN APPA"/>
    <property type="match status" value="1"/>
</dbReference>
<dbReference type="RefSeq" id="WP_029312787.1">
    <property type="nucleotide sequence ID" value="NZ_FTNE01000003.1"/>
</dbReference>
<evidence type="ECO:0000256" key="4">
    <source>
        <dbReference type="ARBA" id="ARBA00022729"/>
    </source>
</evidence>
<dbReference type="InterPro" id="IPR039424">
    <property type="entry name" value="SBP_5"/>
</dbReference>
<keyword evidence="8" id="KW-1185">Reference proteome</keyword>
<organism evidence="7 8">
    <name type="scientific">Acidiphilium rubrum</name>
    <dbReference type="NCBI Taxonomy" id="526"/>
    <lineage>
        <taxon>Bacteria</taxon>
        <taxon>Pseudomonadati</taxon>
        <taxon>Pseudomonadota</taxon>
        <taxon>Alphaproteobacteria</taxon>
        <taxon>Acetobacterales</taxon>
        <taxon>Acidocellaceae</taxon>
        <taxon>Acidiphilium</taxon>
    </lineage>
</organism>
<keyword evidence="3" id="KW-0813">Transport</keyword>
<dbReference type="OrthoDB" id="5894719at2"/>
<sequence length="547" mass="60508">MKVVAAALLIVACLIAGKAEAKAADYGGTLRLITTAGSGSFDPQINYTERYWEIFQAMYDGLVTFAKTSGPGSLVIVPDLATEVPKPTDDGKTYVFHLRRGIKFSNGEPVTVQAVAHSIRRLFKVNNPNAGTWYDVIVGGRTCNAHPRHCTLPGVVIDAASNTVTIHLRHPDSEFLDQLAVPFGAILPADTPDHDMGTQPIPGTGSYMVKSYDPSGGIVMVRNPHFHQWSAQAQPKGYPNEIDYKFGLSAESQVTAVENNQYDWMFEDVPADRLNEIATKYTTQVHINPLNWFYYAPMNVNIAPFNNKDARLAVEYAVNRESMVKLFGGNALAKPDCQILPPEMPGYQPYCPYTEHPGPTWSAPNWTLARAYMKKSGMIGQHVTVITEVQSPFRQIGIYLQDVLNRLGFVADVKPLSSNIEFNYIQNTNNKVQISVTDWAQDYPAASDFLNVLFSCNSFRKGSDNSINISGFCEPAIDAEMAHAETLSLLHPNQANAIWSHVDHQITRRALVVSLFSVAKLDFTAATLKNFMFSGEYMFLPQLAVVK</sequence>
<keyword evidence="4 5" id="KW-0732">Signal</keyword>
<evidence type="ECO:0000256" key="5">
    <source>
        <dbReference type="SAM" id="SignalP"/>
    </source>
</evidence>
<evidence type="ECO:0000256" key="2">
    <source>
        <dbReference type="ARBA" id="ARBA00005695"/>
    </source>
</evidence>
<dbReference type="AlphaFoldDB" id="A0A8G2CIS0"/>
<evidence type="ECO:0000259" key="6">
    <source>
        <dbReference type="Pfam" id="PF00496"/>
    </source>
</evidence>
<evidence type="ECO:0000313" key="8">
    <source>
        <dbReference type="Proteomes" id="UP000186308"/>
    </source>
</evidence>
<protein>
    <submittedName>
        <fullName evidence="7">Peptide/nickel transport system substrate-binding protein</fullName>
    </submittedName>
</protein>